<gene>
    <name evidence="7" type="ORF">OFUS_LOCUS18716</name>
</gene>
<protein>
    <recommendedName>
        <fullName evidence="5">L-serine deaminase</fullName>
    </recommendedName>
    <alternativeName>
        <fullName evidence="6">L-threonine dehydratase</fullName>
    </alternativeName>
</protein>
<comment type="cofactor">
    <cofactor evidence="1">
        <name>pyridoxal 5'-phosphate</name>
        <dbReference type="ChEBI" id="CHEBI:597326"/>
    </cofactor>
</comment>
<dbReference type="Proteomes" id="UP000749559">
    <property type="component" value="Unassembled WGS sequence"/>
</dbReference>
<dbReference type="Pfam" id="PF00291">
    <property type="entry name" value="PALP"/>
    <property type="match status" value="1"/>
</dbReference>
<keyword evidence="8" id="KW-1185">Reference proteome</keyword>
<evidence type="ECO:0000256" key="3">
    <source>
        <dbReference type="ARBA" id="ARBA00022898"/>
    </source>
</evidence>
<dbReference type="OrthoDB" id="4418812at2759"/>
<dbReference type="GO" id="GO:0003941">
    <property type="term" value="F:L-serine ammonia-lyase activity"/>
    <property type="evidence" value="ECO:0007669"/>
    <property type="project" value="TreeGrafter"/>
</dbReference>
<evidence type="ECO:0000256" key="1">
    <source>
        <dbReference type="ARBA" id="ARBA00001933"/>
    </source>
</evidence>
<evidence type="ECO:0000256" key="2">
    <source>
        <dbReference type="ARBA" id="ARBA00010869"/>
    </source>
</evidence>
<dbReference type="PANTHER" id="PTHR48078">
    <property type="entry name" value="THREONINE DEHYDRATASE, MITOCHONDRIAL-RELATED"/>
    <property type="match status" value="1"/>
</dbReference>
<dbReference type="SUPFAM" id="SSF53686">
    <property type="entry name" value="Tryptophan synthase beta subunit-like PLP-dependent enzymes"/>
    <property type="match status" value="1"/>
</dbReference>
<evidence type="ECO:0000313" key="8">
    <source>
        <dbReference type="Proteomes" id="UP000749559"/>
    </source>
</evidence>
<comment type="similarity">
    <text evidence="2">Belongs to the serine/threonine dehydratase family.</text>
</comment>
<dbReference type="EMBL" id="CAIIXF020000009">
    <property type="protein sequence ID" value="CAH1793936.1"/>
    <property type="molecule type" value="Genomic_DNA"/>
</dbReference>
<dbReference type="InterPro" id="IPR050147">
    <property type="entry name" value="Ser/Thr_Dehydratase"/>
</dbReference>
<comment type="caution">
    <text evidence="7">The sequence shown here is derived from an EMBL/GenBank/DDBJ whole genome shotgun (WGS) entry which is preliminary data.</text>
</comment>
<evidence type="ECO:0000256" key="6">
    <source>
        <dbReference type="ARBA" id="ARBA00042605"/>
    </source>
</evidence>
<keyword evidence="3" id="KW-0663">Pyridoxal phosphate</keyword>
<organism evidence="7 8">
    <name type="scientific">Owenia fusiformis</name>
    <name type="common">Polychaete worm</name>
    <dbReference type="NCBI Taxonomy" id="6347"/>
    <lineage>
        <taxon>Eukaryota</taxon>
        <taxon>Metazoa</taxon>
        <taxon>Spiralia</taxon>
        <taxon>Lophotrochozoa</taxon>
        <taxon>Annelida</taxon>
        <taxon>Polychaeta</taxon>
        <taxon>Sedentaria</taxon>
        <taxon>Canalipalpata</taxon>
        <taxon>Sabellida</taxon>
        <taxon>Oweniida</taxon>
        <taxon>Oweniidae</taxon>
        <taxon>Owenia</taxon>
    </lineage>
</organism>
<dbReference type="GO" id="GO:0006565">
    <property type="term" value="P:L-serine catabolic process"/>
    <property type="evidence" value="ECO:0007669"/>
    <property type="project" value="TreeGrafter"/>
</dbReference>
<evidence type="ECO:0000256" key="5">
    <source>
        <dbReference type="ARBA" id="ARBA00041766"/>
    </source>
</evidence>
<evidence type="ECO:0000256" key="4">
    <source>
        <dbReference type="ARBA" id="ARBA00023239"/>
    </source>
</evidence>
<dbReference type="GO" id="GO:0009097">
    <property type="term" value="P:isoleucine biosynthetic process"/>
    <property type="evidence" value="ECO:0007669"/>
    <property type="project" value="TreeGrafter"/>
</dbReference>
<proteinExistence type="inferred from homology"/>
<evidence type="ECO:0000313" key="7">
    <source>
        <dbReference type="EMBL" id="CAH1793936.1"/>
    </source>
</evidence>
<accession>A0A8J1UQ73</accession>
<sequence length="329" mass="34872">MTARAPNVKDLDVIPLEKIEEARMNLEHQGVLKTPLVPLNIDLDDKKIYLKLENLQPIGSFKIRGALNAIKCTPPVFLSNGVYTASAGNFAQGLAWGATKLGIPAKIVVPENAPQMKVDSIQRYGGEVIRVPYDDWWGTMMSHTYPGLEGEFVHPVCDPNVIAGNGTAGLEILEDLPDVDAIIAPFGGGGLLCGIASVMKSKKPSTKIYACEVETAAPLSASLAAKQPWTCDYEKTFIDGMGAKCVLPGMWNLISNLVDDSIVLSVEEIADAIRLLVTRHHMIAEGAGAAPLAAALSGKAGSGNIVCVISGGNIDNAKLISILQGHIPN</sequence>
<dbReference type="AlphaFoldDB" id="A0A8J1UQ73"/>
<dbReference type="InterPro" id="IPR001926">
    <property type="entry name" value="TrpB-like_PALP"/>
</dbReference>
<dbReference type="Gene3D" id="3.40.50.1100">
    <property type="match status" value="2"/>
</dbReference>
<dbReference type="GO" id="GO:0006567">
    <property type="term" value="P:L-threonine catabolic process"/>
    <property type="evidence" value="ECO:0007669"/>
    <property type="project" value="TreeGrafter"/>
</dbReference>
<dbReference type="FunFam" id="3.40.50.1100:FF:000005">
    <property type="entry name" value="Threonine dehydratase catabolic"/>
    <property type="match status" value="1"/>
</dbReference>
<reference evidence="7" key="1">
    <citation type="submission" date="2022-03" db="EMBL/GenBank/DDBJ databases">
        <authorList>
            <person name="Martin C."/>
        </authorList>
    </citation>
    <scope>NUCLEOTIDE SEQUENCE</scope>
</reference>
<dbReference type="GO" id="GO:0004794">
    <property type="term" value="F:threonine deaminase activity"/>
    <property type="evidence" value="ECO:0007669"/>
    <property type="project" value="TreeGrafter"/>
</dbReference>
<dbReference type="PANTHER" id="PTHR48078:SF6">
    <property type="entry name" value="L-THREONINE DEHYDRATASE CATABOLIC TDCB"/>
    <property type="match status" value="1"/>
</dbReference>
<dbReference type="InterPro" id="IPR036052">
    <property type="entry name" value="TrpB-like_PALP_sf"/>
</dbReference>
<name>A0A8J1UQ73_OWEFU</name>
<keyword evidence="4" id="KW-0456">Lyase</keyword>